<protein>
    <recommendedName>
        <fullName evidence="4">Protease PrsW</fullName>
    </recommendedName>
</protein>
<feature type="transmembrane region" description="Helical" evidence="1">
    <location>
        <begin position="63"/>
        <end position="82"/>
    </location>
</feature>
<feature type="transmembrane region" description="Helical" evidence="1">
    <location>
        <begin position="167"/>
        <end position="191"/>
    </location>
</feature>
<comment type="caution">
    <text evidence="2">The sequence shown here is derived from an EMBL/GenBank/DDBJ whole genome shotgun (WGS) entry which is preliminary data.</text>
</comment>
<gene>
    <name evidence="2" type="ORF">Dac01nite_07140</name>
</gene>
<keyword evidence="1" id="KW-1133">Transmembrane helix</keyword>
<dbReference type="RefSeq" id="WP_203653409.1">
    <property type="nucleotide sequence ID" value="NZ_BONR01000001.1"/>
</dbReference>
<feature type="transmembrane region" description="Helical" evidence="1">
    <location>
        <begin position="262"/>
        <end position="284"/>
    </location>
</feature>
<dbReference type="Pfam" id="PF13367">
    <property type="entry name" value="PrsW-protease"/>
    <property type="match status" value="1"/>
</dbReference>
<dbReference type="Proteomes" id="UP000652354">
    <property type="component" value="Unassembled WGS sequence"/>
</dbReference>
<accession>A0A919Q0N3</accession>
<keyword evidence="1" id="KW-0472">Membrane</keyword>
<feature type="transmembrane region" description="Helical" evidence="1">
    <location>
        <begin position="236"/>
        <end position="256"/>
    </location>
</feature>
<dbReference type="EMBL" id="BONR01000001">
    <property type="protein sequence ID" value="GIG53962.1"/>
    <property type="molecule type" value="Genomic_DNA"/>
</dbReference>
<keyword evidence="1" id="KW-0812">Transmembrane</keyword>
<dbReference type="PANTHER" id="PTHR36844:SF1">
    <property type="entry name" value="PROTEASE PRSW"/>
    <property type="match status" value="1"/>
</dbReference>
<feature type="transmembrane region" description="Helical" evidence="1">
    <location>
        <begin position="32"/>
        <end position="51"/>
    </location>
</feature>
<reference evidence="2" key="1">
    <citation type="submission" date="2021-01" db="EMBL/GenBank/DDBJ databases">
        <title>Whole genome shotgun sequence of Demequina activiva NBRC 110675.</title>
        <authorList>
            <person name="Komaki H."/>
            <person name="Tamura T."/>
        </authorList>
    </citation>
    <scope>NUCLEOTIDE SEQUENCE</scope>
    <source>
        <strain evidence="2">NBRC 110675</strain>
    </source>
</reference>
<evidence type="ECO:0000313" key="3">
    <source>
        <dbReference type="Proteomes" id="UP000652354"/>
    </source>
</evidence>
<dbReference type="InterPro" id="IPR026898">
    <property type="entry name" value="PrsW"/>
</dbReference>
<dbReference type="AlphaFoldDB" id="A0A919Q0N3"/>
<feature type="transmembrane region" description="Helical" evidence="1">
    <location>
        <begin position="135"/>
        <end position="155"/>
    </location>
</feature>
<evidence type="ECO:0008006" key="4">
    <source>
        <dbReference type="Google" id="ProtNLM"/>
    </source>
</evidence>
<evidence type="ECO:0000313" key="2">
    <source>
        <dbReference type="EMBL" id="GIG53962.1"/>
    </source>
</evidence>
<evidence type="ECO:0000256" key="1">
    <source>
        <dbReference type="SAM" id="Phobius"/>
    </source>
</evidence>
<dbReference type="GO" id="GO:0008233">
    <property type="term" value="F:peptidase activity"/>
    <property type="evidence" value="ECO:0007669"/>
    <property type="project" value="InterPro"/>
</dbReference>
<feature type="transmembrane region" description="Helical" evidence="1">
    <location>
        <begin position="211"/>
        <end position="229"/>
    </location>
</feature>
<organism evidence="2 3">
    <name type="scientific">Demequina activiva</name>
    <dbReference type="NCBI Taxonomy" id="1582364"/>
    <lineage>
        <taxon>Bacteria</taxon>
        <taxon>Bacillati</taxon>
        <taxon>Actinomycetota</taxon>
        <taxon>Actinomycetes</taxon>
        <taxon>Micrococcales</taxon>
        <taxon>Demequinaceae</taxon>
        <taxon>Demequina</taxon>
    </lineage>
</organism>
<dbReference type="PANTHER" id="PTHR36844">
    <property type="entry name" value="PROTEASE PRSW"/>
    <property type="match status" value="1"/>
</dbReference>
<sequence length="395" mass="42567">MTTREPQPYTVSIAALPRLIPRTATFMDARSWVFWVGMALTLFGLVRWTPFVARALRDHPETAVLAAILWLLYGLVFIVILYQLEMFERRSPVTVLGALLWGALAAPGLGAIAAPAMHDVVASALGADNPWVSSFAAPLVEEPLKLLGVLALALIPGARVRSAADGLFYGAVVGLGFQVSESFLYTAAFSADGTTDTVWAMFTLRGLIGGLWSHATFTAIAGAGLGYFFNAGTSQLSRVAALAGGLGLAMTLHGFFDSPLLSGAAVLSSIVKGIPVLALFLVVLRWAHLRERRTFAGLAAHIVPDDLVSPGDFTTLATRRARRRARHWARKRGGRATARALRRLQAAQLSLLTAAHEDGWGSPRTVEYSRDVRILGATVDRRQADWDARLARLSD</sequence>
<keyword evidence="3" id="KW-1185">Reference proteome</keyword>
<proteinExistence type="predicted"/>
<feature type="transmembrane region" description="Helical" evidence="1">
    <location>
        <begin position="94"/>
        <end position="115"/>
    </location>
</feature>
<name>A0A919Q0N3_9MICO</name>